<feature type="domain" description="Maltose/galactoside acetyltransferase" evidence="8">
    <location>
        <begin position="7"/>
        <end position="61"/>
    </location>
</feature>
<comment type="caution">
    <text evidence="9">The sequence shown here is derived from an EMBL/GenBank/DDBJ whole genome shotgun (WGS) entry which is preliminary data.</text>
</comment>
<comment type="similarity">
    <text evidence="1">Belongs to the transferase hexapeptide repeat family.</text>
</comment>
<evidence type="ECO:0000256" key="5">
    <source>
        <dbReference type="ARBA" id="ARBA00023315"/>
    </source>
</evidence>
<protein>
    <recommendedName>
        <fullName evidence="7">Nodulation protein L</fullName>
    </recommendedName>
</protein>
<evidence type="ECO:0000256" key="6">
    <source>
        <dbReference type="ARBA" id="ARBA00055587"/>
    </source>
</evidence>
<sequence length="198" mass="21540">MTMASDWDKVLAGGALDSQSEEIANDRIRGQALLSRLNASPAGDHVLRQQICRDLFAHSPDSCWISTPFTCEFGRNIHIGEKTFFNFNVTILDVGEVHIGNHVLLAPNVQIYTATHTMDYLERRNWTAYNKPVRIGDDCWIGGGAIICPGVTIGPRSIIGAGAVVTRDIPADSLAVGNPARVIRTLSPDETRDPACLS</sequence>
<dbReference type="PANTHER" id="PTHR23416:SF23">
    <property type="entry name" value="ACETYLTRANSFERASE C18B11.09C-RELATED"/>
    <property type="match status" value="1"/>
</dbReference>
<dbReference type="FunFam" id="2.160.10.10:FF:000025">
    <property type="entry name" value="Hexapeptide-repeat containing-acetyltransferase"/>
    <property type="match status" value="1"/>
</dbReference>
<dbReference type="PANTHER" id="PTHR23416">
    <property type="entry name" value="SIALIC ACID SYNTHASE-RELATED"/>
    <property type="match status" value="1"/>
</dbReference>
<dbReference type="InterPro" id="IPR011004">
    <property type="entry name" value="Trimer_LpxA-like_sf"/>
</dbReference>
<keyword evidence="4" id="KW-0677">Repeat</keyword>
<dbReference type="Gene3D" id="2.160.10.10">
    <property type="entry name" value="Hexapeptide repeat proteins"/>
    <property type="match status" value="1"/>
</dbReference>
<dbReference type="PROSITE" id="PS00101">
    <property type="entry name" value="HEXAPEP_TRANSFERASES"/>
    <property type="match status" value="1"/>
</dbReference>
<dbReference type="Pfam" id="PF00132">
    <property type="entry name" value="Hexapep"/>
    <property type="match status" value="1"/>
</dbReference>
<dbReference type="InterPro" id="IPR001451">
    <property type="entry name" value="Hexapep"/>
</dbReference>
<dbReference type="InterPro" id="IPR024688">
    <property type="entry name" value="Mac_dom"/>
</dbReference>
<dbReference type="AlphaFoldDB" id="A0AAV4YRL7"/>
<dbReference type="CDD" id="cd03357">
    <property type="entry name" value="LbH_MAT_GAT"/>
    <property type="match status" value="1"/>
</dbReference>
<reference evidence="9" key="1">
    <citation type="submission" date="2021-07" db="EMBL/GenBank/DDBJ databases">
        <title>Draft genome sequence of carbapenem-resistant Aeromonas spp. in Japan.</title>
        <authorList>
            <person name="Maehana S."/>
            <person name="Suzuki M."/>
            <person name="Kitasato H."/>
        </authorList>
    </citation>
    <scope>NUCLEOTIDE SEQUENCE</scope>
    <source>
        <strain evidence="9">KAM343</strain>
    </source>
</reference>
<dbReference type="InterPro" id="IPR051159">
    <property type="entry name" value="Hexapeptide_acetyltransf"/>
</dbReference>
<dbReference type="SUPFAM" id="SSF51161">
    <property type="entry name" value="Trimeric LpxA-like enzymes"/>
    <property type="match status" value="1"/>
</dbReference>
<proteinExistence type="inferred from homology"/>
<keyword evidence="5" id="KW-0012">Acyltransferase</keyword>
<evidence type="ECO:0000256" key="2">
    <source>
        <dbReference type="ARBA" id="ARBA00022458"/>
    </source>
</evidence>
<name>A0AAV4YRL7_AERCA</name>
<evidence type="ECO:0000256" key="3">
    <source>
        <dbReference type="ARBA" id="ARBA00022679"/>
    </source>
</evidence>
<dbReference type="GO" id="GO:0005829">
    <property type="term" value="C:cytosol"/>
    <property type="evidence" value="ECO:0007669"/>
    <property type="project" value="TreeGrafter"/>
</dbReference>
<evidence type="ECO:0000313" key="9">
    <source>
        <dbReference type="EMBL" id="GJA42842.1"/>
    </source>
</evidence>
<keyword evidence="3" id="KW-0808">Transferase</keyword>
<evidence type="ECO:0000256" key="1">
    <source>
        <dbReference type="ARBA" id="ARBA00007274"/>
    </source>
</evidence>
<organism evidence="9 10">
    <name type="scientific">Aeromonas caviae</name>
    <name type="common">Aeromonas punctata</name>
    <dbReference type="NCBI Taxonomy" id="648"/>
    <lineage>
        <taxon>Bacteria</taxon>
        <taxon>Pseudomonadati</taxon>
        <taxon>Pseudomonadota</taxon>
        <taxon>Gammaproteobacteria</taxon>
        <taxon>Aeromonadales</taxon>
        <taxon>Aeromonadaceae</taxon>
        <taxon>Aeromonas</taxon>
    </lineage>
</organism>
<dbReference type="GO" id="GO:0016407">
    <property type="term" value="F:acetyltransferase activity"/>
    <property type="evidence" value="ECO:0007669"/>
    <property type="project" value="InterPro"/>
</dbReference>
<dbReference type="InterPro" id="IPR018357">
    <property type="entry name" value="Hexapep_transf_CS"/>
</dbReference>
<dbReference type="GO" id="GO:0008374">
    <property type="term" value="F:O-acyltransferase activity"/>
    <property type="evidence" value="ECO:0007669"/>
    <property type="project" value="TreeGrafter"/>
</dbReference>
<accession>A0AAV4YRL7</accession>
<evidence type="ECO:0000259" key="8">
    <source>
        <dbReference type="SMART" id="SM01266"/>
    </source>
</evidence>
<dbReference type="SMART" id="SM01266">
    <property type="entry name" value="Mac"/>
    <property type="match status" value="1"/>
</dbReference>
<gene>
    <name evidence="9" type="ORF">KAM343_36380</name>
</gene>
<evidence type="ECO:0000256" key="7">
    <source>
        <dbReference type="ARBA" id="ARBA00067695"/>
    </source>
</evidence>
<evidence type="ECO:0000313" key="10">
    <source>
        <dbReference type="Proteomes" id="UP000886939"/>
    </source>
</evidence>
<keyword evidence="2" id="KW-0536">Nodulation</keyword>
<dbReference type="Pfam" id="PF12464">
    <property type="entry name" value="Mac"/>
    <property type="match status" value="1"/>
</dbReference>
<comment type="function">
    <text evidence="6">Acetyltransferase implicated in the O-acetylation of Nod factors.</text>
</comment>
<dbReference type="Proteomes" id="UP000886939">
    <property type="component" value="Unassembled WGS sequence"/>
</dbReference>
<dbReference type="EMBL" id="BPNI01000105">
    <property type="protein sequence ID" value="GJA42842.1"/>
    <property type="molecule type" value="Genomic_DNA"/>
</dbReference>
<evidence type="ECO:0000256" key="4">
    <source>
        <dbReference type="ARBA" id="ARBA00022737"/>
    </source>
</evidence>